<reference evidence="9 10" key="1">
    <citation type="submission" date="2021-01" db="EMBL/GenBank/DDBJ databases">
        <title>Brevundimonas vitis sp. nov., an bacterium isolated from grape (Vitis vinifera).</title>
        <authorList>
            <person name="Jiang L."/>
            <person name="Lee J."/>
        </authorList>
    </citation>
    <scope>NUCLEOTIDE SEQUENCE [LARGE SCALE GENOMIC DNA]</scope>
    <source>
        <strain evidence="9 10">GRTSA-9</strain>
    </source>
</reference>
<proteinExistence type="inferred from homology"/>
<name>A0ABX7BP54_9CAUL</name>
<evidence type="ECO:0000313" key="9">
    <source>
        <dbReference type="EMBL" id="QQQ19225.1"/>
    </source>
</evidence>
<comment type="catalytic activity">
    <reaction evidence="5">
        <text>uridine(2604) in 23S rRNA = pseudouridine(2604) in 23S rRNA</text>
        <dbReference type="Rhea" id="RHEA:38875"/>
        <dbReference type="Rhea" id="RHEA-COMP:10093"/>
        <dbReference type="Rhea" id="RHEA-COMP:10094"/>
        <dbReference type="ChEBI" id="CHEBI:65314"/>
        <dbReference type="ChEBI" id="CHEBI:65315"/>
        <dbReference type="EC" id="5.4.99.21"/>
    </reaction>
</comment>
<dbReference type="Pfam" id="PF00849">
    <property type="entry name" value="PseudoU_synth_2"/>
    <property type="match status" value="1"/>
</dbReference>
<evidence type="ECO:0000256" key="7">
    <source>
        <dbReference type="RuleBase" id="RU003887"/>
    </source>
</evidence>
<dbReference type="RefSeq" id="WP_201103576.1">
    <property type="nucleotide sequence ID" value="NZ_CP067977.1"/>
</dbReference>
<comment type="similarity">
    <text evidence="2 7">Belongs to the pseudouridine synthase RsuA family.</text>
</comment>
<evidence type="ECO:0000256" key="5">
    <source>
        <dbReference type="ARBA" id="ARBA00036535"/>
    </source>
</evidence>
<dbReference type="Gene3D" id="3.30.70.580">
    <property type="entry name" value="Pseudouridine synthase I, catalytic domain, N-terminal subdomain"/>
    <property type="match status" value="1"/>
</dbReference>
<dbReference type="SUPFAM" id="SSF55174">
    <property type="entry name" value="Alpha-L RNA-binding motif"/>
    <property type="match status" value="1"/>
</dbReference>
<protein>
    <recommendedName>
        <fullName evidence="7">Pseudouridine synthase</fullName>
        <ecNumber evidence="7">5.4.99.-</ecNumber>
    </recommendedName>
</protein>
<feature type="domain" description="RNA-binding S4" evidence="8">
    <location>
        <begin position="13"/>
        <end position="70"/>
    </location>
</feature>
<dbReference type="InterPro" id="IPR002942">
    <property type="entry name" value="S4_RNA-bd"/>
</dbReference>
<keyword evidence="10" id="KW-1185">Reference proteome</keyword>
<dbReference type="PANTHER" id="PTHR47683">
    <property type="entry name" value="PSEUDOURIDINE SYNTHASE FAMILY PROTEIN-RELATED"/>
    <property type="match status" value="1"/>
</dbReference>
<evidence type="ECO:0000256" key="1">
    <source>
        <dbReference type="ARBA" id="ARBA00000073"/>
    </source>
</evidence>
<dbReference type="Pfam" id="PF01479">
    <property type="entry name" value="S4"/>
    <property type="match status" value="1"/>
</dbReference>
<dbReference type="InterPro" id="IPR000748">
    <property type="entry name" value="PsdUridine_synth_RsuA/RluB/E/F"/>
</dbReference>
<dbReference type="SMART" id="SM00363">
    <property type="entry name" value="S4"/>
    <property type="match status" value="1"/>
</dbReference>
<evidence type="ECO:0000256" key="4">
    <source>
        <dbReference type="ARBA" id="ARBA00036390"/>
    </source>
</evidence>
<dbReference type="NCBIfam" id="TIGR00093">
    <property type="entry name" value="pseudouridine synthase"/>
    <property type="match status" value="1"/>
</dbReference>
<dbReference type="InterPro" id="IPR020094">
    <property type="entry name" value="TruA/RsuA/RluB/E/F_N"/>
</dbReference>
<dbReference type="InterPro" id="IPR006145">
    <property type="entry name" value="PsdUridine_synth_RsuA/RluA"/>
</dbReference>
<dbReference type="CDD" id="cd00165">
    <property type="entry name" value="S4"/>
    <property type="match status" value="1"/>
</dbReference>
<dbReference type="InterPro" id="IPR018496">
    <property type="entry name" value="PsdUridine_synth_RsuA/RluB_CS"/>
</dbReference>
<evidence type="ECO:0000256" key="6">
    <source>
        <dbReference type="PROSITE-ProRule" id="PRU00182"/>
    </source>
</evidence>
<dbReference type="InterPro" id="IPR020103">
    <property type="entry name" value="PsdUridine_synth_cat_dom_sf"/>
</dbReference>
<evidence type="ECO:0000256" key="2">
    <source>
        <dbReference type="ARBA" id="ARBA00008348"/>
    </source>
</evidence>
<dbReference type="Gene3D" id="3.10.290.10">
    <property type="entry name" value="RNA-binding S4 domain"/>
    <property type="match status" value="1"/>
</dbReference>
<dbReference type="InterPro" id="IPR036986">
    <property type="entry name" value="S4_RNA-bd_sf"/>
</dbReference>
<dbReference type="InterPro" id="IPR050343">
    <property type="entry name" value="RsuA_PseudoU_synthase"/>
</dbReference>
<organism evidence="9 10">
    <name type="scientific">Brevundimonas vitisensis</name>
    <dbReference type="NCBI Taxonomy" id="2800818"/>
    <lineage>
        <taxon>Bacteria</taxon>
        <taxon>Pseudomonadati</taxon>
        <taxon>Pseudomonadota</taxon>
        <taxon>Alphaproteobacteria</taxon>
        <taxon>Caulobacterales</taxon>
        <taxon>Caulobacteraceae</taxon>
        <taxon>Brevundimonas</taxon>
    </lineage>
</organism>
<dbReference type="Proteomes" id="UP000595448">
    <property type="component" value="Chromosome"/>
</dbReference>
<comment type="catalytic activity">
    <reaction evidence="1">
        <text>a uridine in RNA = a pseudouridine in RNA</text>
        <dbReference type="Rhea" id="RHEA:48348"/>
        <dbReference type="Rhea" id="RHEA-COMP:12068"/>
        <dbReference type="Rhea" id="RHEA-COMP:12069"/>
        <dbReference type="ChEBI" id="CHEBI:65314"/>
        <dbReference type="ChEBI" id="CHEBI:65315"/>
    </reaction>
</comment>
<dbReference type="PROSITE" id="PS01149">
    <property type="entry name" value="PSI_RSU"/>
    <property type="match status" value="1"/>
</dbReference>
<comment type="catalytic activity">
    <reaction evidence="4">
        <text>uridine(35) in tRNA(Tyr) = pseudouridine(35) in tRNA(Tyr)</text>
        <dbReference type="Rhea" id="RHEA:60556"/>
        <dbReference type="Rhea" id="RHEA-COMP:15607"/>
        <dbReference type="Rhea" id="RHEA-COMP:15608"/>
        <dbReference type="ChEBI" id="CHEBI:65314"/>
        <dbReference type="ChEBI" id="CHEBI:65315"/>
    </reaction>
</comment>
<dbReference type="InterPro" id="IPR042092">
    <property type="entry name" value="PsdUridine_s_RsuA/RluB/E/F_cat"/>
</dbReference>
<keyword evidence="3 7" id="KW-0413">Isomerase</keyword>
<dbReference type="EMBL" id="CP067977">
    <property type="protein sequence ID" value="QQQ19225.1"/>
    <property type="molecule type" value="Genomic_DNA"/>
</dbReference>
<dbReference type="PROSITE" id="PS50889">
    <property type="entry name" value="S4"/>
    <property type="match status" value="1"/>
</dbReference>
<dbReference type="SUPFAM" id="SSF55120">
    <property type="entry name" value="Pseudouridine synthase"/>
    <property type="match status" value="1"/>
</dbReference>
<sequence>MSLSRTHDGSEPVRLNKFMGQAGLSSRREADALIAEGQVSIDGEVVTDAGRKIAPGQTLTLSDQAAKALAAGVTLMIHKPVGYVSGQPEPDKIPAVRLLTLQNRIGEGEVPAPNASLPPIGRLDEDSRGLLLLSSDGVVAKAVIGPESNLDKEYLVRVNGDITENKLKLLRYGLRLDGRQLKPARVSRMESFRLKFILREGRNRQIRRMCEMLDLEVVDLIRIRIGPLKLDNLPEGRWRMLTAEERAALIG</sequence>
<accession>A0ABX7BP54</accession>
<dbReference type="EC" id="5.4.99.-" evidence="7"/>
<dbReference type="PANTHER" id="PTHR47683:SF2">
    <property type="entry name" value="RNA-BINDING S4 DOMAIN-CONTAINING PROTEIN"/>
    <property type="match status" value="1"/>
</dbReference>
<evidence type="ECO:0000256" key="3">
    <source>
        <dbReference type="ARBA" id="ARBA00023235"/>
    </source>
</evidence>
<gene>
    <name evidence="9" type="ORF">JIP62_03660</name>
</gene>
<dbReference type="Gene3D" id="3.30.70.1560">
    <property type="entry name" value="Alpha-L RNA-binding motif"/>
    <property type="match status" value="1"/>
</dbReference>
<keyword evidence="6" id="KW-0694">RNA-binding</keyword>
<evidence type="ECO:0000259" key="8">
    <source>
        <dbReference type="SMART" id="SM00363"/>
    </source>
</evidence>
<evidence type="ECO:0000313" key="10">
    <source>
        <dbReference type="Proteomes" id="UP000595448"/>
    </source>
</evidence>